<protein>
    <submittedName>
        <fullName evidence="1">Ferredoxin</fullName>
    </submittedName>
</protein>
<evidence type="ECO:0000313" key="1">
    <source>
        <dbReference type="EMBL" id="MDX8046092.1"/>
    </source>
</evidence>
<keyword evidence="2" id="KW-1185">Reference proteome</keyword>
<proteinExistence type="predicted"/>
<reference evidence="1" key="1">
    <citation type="submission" date="2023-11" db="EMBL/GenBank/DDBJ databases">
        <title>Gracilibacillus pellucida a moderately halophilic bacterium isolated from saline soil in Xinjiang province.</title>
        <authorList>
            <person name="Zhang Z."/>
            <person name="Tan F."/>
            <person name="Wang Y."/>
            <person name="Xia M."/>
        </authorList>
    </citation>
    <scope>NUCLEOTIDE SEQUENCE</scope>
    <source>
        <strain evidence="1">S3-1-1</strain>
    </source>
</reference>
<sequence length="76" mass="8502">MPLYTWIDKETCIACGVCGATAPEVFDYDDEGVAYSILDDNKGEMIVPEELEEDVLDAHESCPTESVKVIKRDFNQ</sequence>
<name>A0ACC6M5P3_9BACI</name>
<dbReference type="Proteomes" id="UP001277972">
    <property type="component" value="Unassembled WGS sequence"/>
</dbReference>
<evidence type="ECO:0000313" key="2">
    <source>
        <dbReference type="Proteomes" id="UP001277972"/>
    </source>
</evidence>
<comment type="caution">
    <text evidence="1">The sequence shown here is derived from an EMBL/GenBank/DDBJ whole genome shotgun (WGS) entry which is preliminary data.</text>
</comment>
<organism evidence="1 2">
    <name type="scientific">Gracilibacillus pellucidus</name>
    <dbReference type="NCBI Taxonomy" id="3095368"/>
    <lineage>
        <taxon>Bacteria</taxon>
        <taxon>Bacillati</taxon>
        <taxon>Bacillota</taxon>
        <taxon>Bacilli</taxon>
        <taxon>Bacillales</taxon>
        <taxon>Bacillaceae</taxon>
        <taxon>Gracilibacillus</taxon>
    </lineage>
</organism>
<gene>
    <name evidence="1" type="ORF">SH601_08830</name>
</gene>
<dbReference type="EMBL" id="JAWZSR010000004">
    <property type="protein sequence ID" value="MDX8046092.1"/>
    <property type="molecule type" value="Genomic_DNA"/>
</dbReference>
<accession>A0ACC6M5P3</accession>